<organism evidence="3 4">
    <name type="scientific">Homarus americanus</name>
    <name type="common">American lobster</name>
    <dbReference type="NCBI Taxonomy" id="6706"/>
    <lineage>
        <taxon>Eukaryota</taxon>
        <taxon>Metazoa</taxon>
        <taxon>Ecdysozoa</taxon>
        <taxon>Arthropoda</taxon>
        <taxon>Crustacea</taxon>
        <taxon>Multicrustacea</taxon>
        <taxon>Malacostraca</taxon>
        <taxon>Eumalacostraca</taxon>
        <taxon>Eucarida</taxon>
        <taxon>Decapoda</taxon>
        <taxon>Pleocyemata</taxon>
        <taxon>Astacidea</taxon>
        <taxon>Nephropoidea</taxon>
        <taxon>Nephropidae</taxon>
        <taxon>Homarus</taxon>
    </lineage>
</organism>
<evidence type="ECO:0000313" key="3">
    <source>
        <dbReference type="EMBL" id="KAG7160403.1"/>
    </source>
</evidence>
<gene>
    <name evidence="3" type="ORF">Hamer_G001642</name>
</gene>
<feature type="compositionally biased region" description="Polar residues" evidence="1">
    <location>
        <begin position="148"/>
        <end position="162"/>
    </location>
</feature>
<name>A0A8J5MQS0_HOMAM</name>
<dbReference type="EMBL" id="JAHLQT010031306">
    <property type="protein sequence ID" value="KAG7160403.1"/>
    <property type="molecule type" value="Genomic_DNA"/>
</dbReference>
<keyword evidence="2" id="KW-0472">Membrane</keyword>
<evidence type="ECO:0000256" key="2">
    <source>
        <dbReference type="SAM" id="Phobius"/>
    </source>
</evidence>
<keyword evidence="4" id="KW-1185">Reference proteome</keyword>
<evidence type="ECO:0000256" key="1">
    <source>
        <dbReference type="SAM" id="MobiDB-lite"/>
    </source>
</evidence>
<dbReference type="Proteomes" id="UP000747542">
    <property type="component" value="Unassembled WGS sequence"/>
</dbReference>
<feature type="transmembrane region" description="Helical" evidence="2">
    <location>
        <begin position="20"/>
        <end position="41"/>
    </location>
</feature>
<feature type="region of interest" description="Disordered" evidence="1">
    <location>
        <begin position="138"/>
        <end position="162"/>
    </location>
</feature>
<proteinExistence type="predicted"/>
<dbReference type="AlphaFoldDB" id="A0A8J5MQS0"/>
<sequence length="162" mass="17731">MGVVAENEYRVLLDTAGLALGRFLLVLGVALPLILVIICICKHLHLLKKSVPLPTPPVCRRQLSANTVYPPTSLISRQQLSIYTICRPAPPDNPLTLGKSLGKITSPINKFHVDTITIQPDVSQRQQLGPTFLSLTPPLQPHHAHVRSTCSQPGQHQPVHNT</sequence>
<comment type="caution">
    <text evidence="3">The sequence shown here is derived from an EMBL/GenBank/DDBJ whole genome shotgun (WGS) entry which is preliminary data.</text>
</comment>
<accession>A0A8J5MQS0</accession>
<evidence type="ECO:0000313" key="4">
    <source>
        <dbReference type="Proteomes" id="UP000747542"/>
    </source>
</evidence>
<protein>
    <submittedName>
        <fullName evidence="3">Uncharacterized protein</fullName>
    </submittedName>
</protein>
<reference evidence="3" key="1">
    <citation type="journal article" date="2021" name="Sci. Adv.">
        <title>The American lobster genome reveals insights on longevity, neural, and immune adaptations.</title>
        <authorList>
            <person name="Polinski J.M."/>
            <person name="Zimin A.V."/>
            <person name="Clark K.F."/>
            <person name="Kohn A.B."/>
            <person name="Sadowski N."/>
            <person name="Timp W."/>
            <person name="Ptitsyn A."/>
            <person name="Khanna P."/>
            <person name="Romanova D.Y."/>
            <person name="Williams P."/>
            <person name="Greenwood S.J."/>
            <person name="Moroz L.L."/>
            <person name="Walt D.R."/>
            <person name="Bodnar A.G."/>
        </authorList>
    </citation>
    <scope>NUCLEOTIDE SEQUENCE</scope>
    <source>
        <strain evidence="3">GMGI-L3</strain>
    </source>
</reference>
<keyword evidence="2" id="KW-0812">Transmembrane</keyword>
<keyword evidence="2" id="KW-1133">Transmembrane helix</keyword>